<gene>
    <name evidence="7" type="ORF">MKW98_021461</name>
</gene>
<dbReference type="SUPFAM" id="SSF54001">
    <property type="entry name" value="Cysteine proteinases"/>
    <property type="match status" value="1"/>
</dbReference>
<name>A0AAD4SQ85_9MAGN</name>
<keyword evidence="3" id="KW-0378">Hydrolase</keyword>
<dbReference type="InterPro" id="IPR038765">
    <property type="entry name" value="Papain-like_cys_pep_sf"/>
</dbReference>
<evidence type="ECO:0000259" key="6">
    <source>
        <dbReference type="PROSITE" id="PS50600"/>
    </source>
</evidence>
<comment type="caution">
    <text evidence="7">The sequence shown here is derived from an EMBL/GenBank/DDBJ whole genome shotgun (WGS) entry which is preliminary data.</text>
</comment>
<feature type="region of interest" description="Disordered" evidence="5">
    <location>
        <begin position="181"/>
        <end position="317"/>
    </location>
</feature>
<dbReference type="GO" id="GO:0016929">
    <property type="term" value="F:deSUMOylase activity"/>
    <property type="evidence" value="ECO:0007669"/>
    <property type="project" value="TreeGrafter"/>
</dbReference>
<dbReference type="PROSITE" id="PS50600">
    <property type="entry name" value="ULP_PROTEASE"/>
    <property type="match status" value="1"/>
</dbReference>
<evidence type="ECO:0000256" key="3">
    <source>
        <dbReference type="ARBA" id="ARBA00022801"/>
    </source>
</evidence>
<dbReference type="AlphaFoldDB" id="A0AAD4SQ85"/>
<organism evidence="7 8">
    <name type="scientific">Papaver atlanticum</name>
    <dbReference type="NCBI Taxonomy" id="357466"/>
    <lineage>
        <taxon>Eukaryota</taxon>
        <taxon>Viridiplantae</taxon>
        <taxon>Streptophyta</taxon>
        <taxon>Embryophyta</taxon>
        <taxon>Tracheophyta</taxon>
        <taxon>Spermatophyta</taxon>
        <taxon>Magnoliopsida</taxon>
        <taxon>Ranunculales</taxon>
        <taxon>Papaveraceae</taxon>
        <taxon>Papaveroideae</taxon>
        <taxon>Papaver</taxon>
    </lineage>
</organism>
<dbReference type="GO" id="GO:0005634">
    <property type="term" value="C:nucleus"/>
    <property type="evidence" value="ECO:0007669"/>
    <property type="project" value="TreeGrafter"/>
</dbReference>
<dbReference type="PANTHER" id="PTHR12606:SF141">
    <property type="entry name" value="GH15225P-RELATED"/>
    <property type="match status" value="1"/>
</dbReference>
<dbReference type="EMBL" id="JAJJMB010008983">
    <property type="protein sequence ID" value="KAI3917699.1"/>
    <property type="molecule type" value="Genomic_DNA"/>
</dbReference>
<reference evidence="7" key="1">
    <citation type="submission" date="2022-04" db="EMBL/GenBank/DDBJ databases">
        <title>A functionally conserved STORR gene fusion in Papaver species that diverged 16.8 million years ago.</title>
        <authorList>
            <person name="Catania T."/>
        </authorList>
    </citation>
    <scope>NUCLEOTIDE SEQUENCE</scope>
    <source>
        <strain evidence="7">S-188037</strain>
    </source>
</reference>
<keyword evidence="4" id="KW-0788">Thiol protease</keyword>
<sequence>MWHREDAKRLVMFGLCEGALVDEVEDEEEDPLENKNVVEKEYLFEKGEEEDLVESETVFEPKVVVDDKVPEEGSMDEEARVAPPSSQSDVLCSRTLTSVIASFESFMKNVMIGHTEDLKKTVIGETKVFKSAVKRQFEELSIQVSDSHKTMLDNVECLTAEIKSMKDKIGEIQTCIALSKTKTGTPPEGHYEEGDLNGEAMQNLDGTPPKGHYKEGDFNGEAMQNLDVSPGDGSNNSELSPLYPYNPPNKEVDVSRHVEENICNSSTGKKRKRQENKPCTGPVAPVIDVSDDVTKGQGRAKRKINPSPPLLSPYTPTGKVVKKNAKKVPFVSQPTSEEPVIINYFEEDILDQRITKQDIDDVNRFINLGLIIDSALELLHKCYPNNKSTGTWSYFESHLAQLCADGQFKKVDKMRLGLQGHPSNRLPSWDKVDVVYGVVCVKKNHWVAVTIKLKEKIITIYDSMKPDRTTRSAIIHTEVGQIQRYLEKECKRGTWTCIYDSKTPRQNDTNSCGVFSIKFIEHMVRKIPVCQVNPAFATRYRCELVV</sequence>
<feature type="compositionally biased region" description="Basic and acidic residues" evidence="5">
    <location>
        <begin position="250"/>
        <end position="260"/>
    </location>
</feature>
<accession>A0AAD4SQ85</accession>
<dbReference type="Proteomes" id="UP001202328">
    <property type="component" value="Unassembled WGS sequence"/>
</dbReference>
<comment type="similarity">
    <text evidence="1">Belongs to the peptidase C48 family.</text>
</comment>
<dbReference type="GO" id="GO:0006508">
    <property type="term" value="P:proteolysis"/>
    <property type="evidence" value="ECO:0007669"/>
    <property type="project" value="UniProtKB-KW"/>
</dbReference>
<evidence type="ECO:0000256" key="1">
    <source>
        <dbReference type="ARBA" id="ARBA00005234"/>
    </source>
</evidence>
<evidence type="ECO:0000256" key="2">
    <source>
        <dbReference type="ARBA" id="ARBA00022670"/>
    </source>
</evidence>
<keyword evidence="2" id="KW-0645">Protease</keyword>
<dbReference type="PANTHER" id="PTHR12606">
    <property type="entry name" value="SENTRIN/SUMO-SPECIFIC PROTEASE"/>
    <property type="match status" value="1"/>
</dbReference>
<feature type="domain" description="Ubiquitin-like protease family profile" evidence="6">
    <location>
        <begin position="340"/>
        <end position="523"/>
    </location>
</feature>
<dbReference type="Pfam" id="PF02902">
    <property type="entry name" value="Peptidase_C48"/>
    <property type="match status" value="1"/>
</dbReference>
<evidence type="ECO:0000313" key="7">
    <source>
        <dbReference type="EMBL" id="KAI3917699.1"/>
    </source>
</evidence>
<dbReference type="Gene3D" id="3.40.395.10">
    <property type="entry name" value="Adenoviral Proteinase, Chain A"/>
    <property type="match status" value="1"/>
</dbReference>
<keyword evidence="8" id="KW-1185">Reference proteome</keyword>
<dbReference type="InterPro" id="IPR003653">
    <property type="entry name" value="Peptidase_C48_C"/>
</dbReference>
<protein>
    <recommendedName>
        <fullName evidence="6">Ubiquitin-like protease family profile domain-containing protein</fullName>
    </recommendedName>
</protein>
<evidence type="ECO:0000313" key="8">
    <source>
        <dbReference type="Proteomes" id="UP001202328"/>
    </source>
</evidence>
<dbReference type="GO" id="GO:0016926">
    <property type="term" value="P:protein desumoylation"/>
    <property type="evidence" value="ECO:0007669"/>
    <property type="project" value="TreeGrafter"/>
</dbReference>
<proteinExistence type="inferred from homology"/>
<evidence type="ECO:0000256" key="5">
    <source>
        <dbReference type="SAM" id="MobiDB-lite"/>
    </source>
</evidence>
<evidence type="ECO:0000256" key="4">
    <source>
        <dbReference type="ARBA" id="ARBA00022807"/>
    </source>
</evidence>